<comment type="caution">
    <text evidence="2">The sequence shown here is derived from an EMBL/GenBank/DDBJ whole genome shotgun (WGS) entry which is preliminary data.</text>
</comment>
<dbReference type="Proteomes" id="UP000674318">
    <property type="component" value="Chromosome 35"/>
</dbReference>
<feature type="region of interest" description="Disordered" evidence="1">
    <location>
        <begin position="111"/>
        <end position="135"/>
    </location>
</feature>
<evidence type="ECO:0000256" key="1">
    <source>
        <dbReference type="SAM" id="MobiDB-lite"/>
    </source>
</evidence>
<feature type="region of interest" description="Disordered" evidence="1">
    <location>
        <begin position="1"/>
        <end position="28"/>
    </location>
</feature>
<organism evidence="2 3">
    <name type="scientific">Porcisia hertigi</name>
    <dbReference type="NCBI Taxonomy" id="2761500"/>
    <lineage>
        <taxon>Eukaryota</taxon>
        <taxon>Discoba</taxon>
        <taxon>Euglenozoa</taxon>
        <taxon>Kinetoplastea</taxon>
        <taxon>Metakinetoplastina</taxon>
        <taxon>Trypanosomatida</taxon>
        <taxon>Trypanosomatidae</taxon>
        <taxon>Leishmaniinae</taxon>
        <taxon>Porcisia</taxon>
    </lineage>
</organism>
<name>A0A836L9L7_9TRYP</name>
<dbReference type="EMBL" id="JAFJZO010000035">
    <property type="protein sequence ID" value="KAG5492548.1"/>
    <property type="molecule type" value="Genomic_DNA"/>
</dbReference>
<dbReference type="OrthoDB" id="266207at2759"/>
<proteinExistence type="predicted"/>
<dbReference type="KEGG" id="phet:94287252"/>
<evidence type="ECO:0000313" key="3">
    <source>
        <dbReference type="Proteomes" id="UP000674318"/>
    </source>
</evidence>
<dbReference type="RefSeq" id="XP_067753332.1">
    <property type="nucleotide sequence ID" value="XM_067897175.1"/>
</dbReference>
<dbReference type="GeneID" id="94287252"/>
<reference evidence="2 3" key="1">
    <citation type="submission" date="2021-02" db="EMBL/GenBank/DDBJ databases">
        <title>Porcisia hertigi Genome sequencing and assembly.</title>
        <authorList>
            <person name="Almutairi H."/>
            <person name="Gatherer D."/>
        </authorList>
    </citation>
    <scope>NUCLEOTIDE SEQUENCE [LARGE SCALE GENOMIC DNA]</scope>
    <source>
        <strain evidence="2 3">C119</strain>
    </source>
</reference>
<gene>
    <name evidence="2" type="ORF">JKF63_01126</name>
</gene>
<accession>A0A836L9L7</accession>
<dbReference type="AlphaFoldDB" id="A0A836L9L7"/>
<evidence type="ECO:0000313" key="2">
    <source>
        <dbReference type="EMBL" id="KAG5492548.1"/>
    </source>
</evidence>
<keyword evidence="3" id="KW-1185">Reference proteome</keyword>
<protein>
    <submittedName>
        <fullName evidence="2">Uncharacterized protein</fullName>
    </submittedName>
</protein>
<sequence length="299" mass="30957">MNLRMKTDISARSSQLARRPFSSHGGAAARPAAFSANTSCMSTATARRPTSSSSLAAVGAQAALRHEQQRQQACATSRWVGVRSPAFHASSLPGASPSSFCSSGCGTPRVTGSHSVRASTPESSSPGQSAPMAGELSTLSTPAYTSLQEEVGSANNDSRMPCTLADTNSSTFQPVSCGVKTAGDHAIQALGAPLLRGTSYRAKRSHLVGCAAVVSVPGPLDGHYVPMRRPAPGDCVATRQHFSVFEGAYRPGRGLERSAIEPRAAAGARAGKHFSHGIIGDAFEFGIYKTTNSAYGRGC</sequence>
<feature type="compositionally biased region" description="Polar residues" evidence="1">
    <location>
        <begin position="111"/>
        <end position="128"/>
    </location>
</feature>